<proteinExistence type="predicted"/>
<evidence type="ECO:0000313" key="2">
    <source>
        <dbReference type="EMBL" id="KRZ76716.1"/>
    </source>
</evidence>
<evidence type="ECO:0000313" key="3">
    <source>
        <dbReference type="Proteomes" id="UP000054843"/>
    </source>
</evidence>
<comment type="caution">
    <text evidence="2">The sequence shown here is derived from an EMBL/GenBank/DDBJ whole genome shotgun (WGS) entry which is preliminary data.</text>
</comment>
<dbReference type="EMBL" id="JYDO01000025">
    <property type="protein sequence ID" value="KRZ76716.1"/>
    <property type="molecule type" value="Genomic_DNA"/>
</dbReference>
<sequence>MVITVCYSLSVDEDSSNFQNPFLIGDFFQFSTAIVVLALVVQTLAAVLGLEVEDKKAGYNGRTSDHHQHRHGQIVGFGVHVRRGSADLVLQRRTGQRSAQSLDQRDEEHAVQLAGKSDQAGAGRLGHWKRALGGHFEAKWISGQAEKSETYAADHDSPLHVVLPAEQREHRTADHCQRVAHFDRLFKKLGPVDEVADRRGANHAGRDHQHATQTGKAVVVPSGTKQLLHDRVQEGGVGGMELRNVAVPRRHTTMAGTPKMIFNNSTSDVCKTSRGERALATMIPNGLDNEAITLAMVRWLWGNQSAAIFVGMNMMNG</sequence>
<name>A0A0V1MYR1_9BILA</name>
<keyword evidence="3" id="KW-1185">Reference proteome</keyword>
<feature type="transmembrane region" description="Helical" evidence="1">
    <location>
        <begin position="27"/>
        <end position="50"/>
    </location>
</feature>
<protein>
    <submittedName>
        <fullName evidence="2">Uncharacterized protein</fullName>
    </submittedName>
</protein>
<keyword evidence="1" id="KW-1133">Transmembrane helix</keyword>
<keyword evidence="1" id="KW-0472">Membrane</keyword>
<evidence type="ECO:0000256" key="1">
    <source>
        <dbReference type="SAM" id="Phobius"/>
    </source>
</evidence>
<gene>
    <name evidence="2" type="ORF">T10_12805</name>
</gene>
<reference evidence="2 3" key="1">
    <citation type="submission" date="2015-01" db="EMBL/GenBank/DDBJ databases">
        <title>Evolution of Trichinella species and genotypes.</title>
        <authorList>
            <person name="Korhonen P.K."/>
            <person name="Edoardo P."/>
            <person name="Giuseppe L.R."/>
            <person name="Gasser R.B."/>
        </authorList>
    </citation>
    <scope>NUCLEOTIDE SEQUENCE [LARGE SCALE GENOMIC DNA]</scope>
    <source>
        <strain evidence="2">ISS1980</strain>
    </source>
</reference>
<dbReference type="Proteomes" id="UP000054843">
    <property type="component" value="Unassembled WGS sequence"/>
</dbReference>
<accession>A0A0V1MYR1</accession>
<dbReference type="AlphaFoldDB" id="A0A0V1MYR1"/>
<organism evidence="2 3">
    <name type="scientific">Trichinella papuae</name>
    <dbReference type="NCBI Taxonomy" id="268474"/>
    <lineage>
        <taxon>Eukaryota</taxon>
        <taxon>Metazoa</taxon>
        <taxon>Ecdysozoa</taxon>
        <taxon>Nematoda</taxon>
        <taxon>Enoplea</taxon>
        <taxon>Dorylaimia</taxon>
        <taxon>Trichinellida</taxon>
        <taxon>Trichinellidae</taxon>
        <taxon>Trichinella</taxon>
    </lineage>
</organism>
<keyword evidence="1" id="KW-0812">Transmembrane</keyword>